<dbReference type="AlphaFoldDB" id="A0A917P0A8"/>
<dbReference type="GO" id="GO:0016757">
    <property type="term" value="F:glycosyltransferase activity"/>
    <property type="evidence" value="ECO:0007669"/>
    <property type="project" value="UniProtKB-ARBA"/>
</dbReference>
<evidence type="ECO:0000259" key="1">
    <source>
        <dbReference type="Pfam" id="PF13439"/>
    </source>
</evidence>
<dbReference type="PANTHER" id="PTHR12526:SF572">
    <property type="entry name" value="BLL5144 PROTEIN"/>
    <property type="match status" value="1"/>
</dbReference>
<dbReference type="RefSeq" id="WP_188973234.1">
    <property type="nucleotide sequence ID" value="NZ_BMKW01000021.1"/>
</dbReference>
<dbReference type="Pfam" id="PF13439">
    <property type="entry name" value="Glyco_transf_4"/>
    <property type="match status" value="1"/>
</dbReference>
<reference evidence="2" key="2">
    <citation type="submission" date="2020-09" db="EMBL/GenBank/DDBJ databases">
        <authorList>
            <person name="Sun Q."/>
            <person name="Zhou Y."/>
        </authorList>
    </citation>
    <scope>NUCLEOTIDE SEQUENCE</scope>
    <source>
        <strain evidence="2">CGMCC 1.3617</strain>
    </source>
</reference>
<dbReference type="Gene3D" id="3.40.50.2000">
    <property type="entry name" value="Glycogen Phosphorylase B"/>
    <property type="match status" value="2"/>
</dbReference>
<keyword evidence="2" id="KW-0808">Transferase</keyword>
<dbReference type="Proteomes" id="UP000661507">
    <property type="component" value="Unassembled WGS sequence"/>
</dbReference>
<dbReference type="EMBL" id="BMKW01000021">
    <property type="protein sequence ID" value="GGJ41808.1"/>
    <property type="molecule type" value="Genomic_DNA"/>
</dbReference>
<dbReference type="GO" id="GO:0005975">
    <property type="term" value="P:carbohydrate metabolic process"/>
    <property type="evidence" value="ECO:0007669"/>
    <property type="project" value="InterPro"/>
</dbReference>
<dbReference type="SUPFAM" id="SSF48208">
    <property type="entry name" value="Six-hairpin glycosidases"/>
    <property type="match status" value="1"/>
</dbReference>
<organism evidence="2 3">
    <name type="scientific">Neoroseomonas lacus</name>
    <dbReference type="NCBI Taxonomy" id="287609"/>
    <lineage>
        <taxon>Bacteria</taxon>
        <taxon>Pseudomonadati</taxon>
        <taxon>Pseudomonadota</taxon>
        <taxon>Alphaproteobacteria</taxon>
        <taxon>Acetobacterales</taxon>
        <taxon>Acetobacteraceae</taxon>
        <taxon>Neoroseomonas</taxon>
    </lineage>
</organism>
<comment type="caution">
    <text evidence="2">The sequence shown here is derived from an EMBL/GenBank/DDBJ whole genome shotgun (WGS) entry which is preliminary data.</text>
</comment>
<feature type="domain" description="Glycosyltransferase subfamily 4-like N-terminal" evidence="1">
    <location>
        <begin position="55"/>
        <end position="175"/>
    </location>
</feature>
<dbReference type="PANTHER" id="PTHR12526">
    <property type="entry name" value="GLYCOSYLTRANSFERASE"/>
    <property type="match status" value="1"/>
</dbReference>
<evidence type="ECO:0000313" key="2">
    <source>
        <dbReference type="EMBL" id="GGJ41808.1"/>
    </source>
</evidence>
<dbReference type="InterPro" id="IPR028098">
    <property type="entry name" value="Glyco_trans_4-like_N"/>
</dbReference>
<proteinExistence type="predicted"/>
<accession>A0A917P0A8</accession>
<gene>
    <name evidence="2" type="ORF">GCM10011320_56700</name>
</gene>
<dbReference type="CDD" id="cd03822">
    <property type="entry name" value="GT4_mannosyltransferase-like"/>
    <property type="match status" value="1"/>
</dbReference>
<dbReference type="SUPFAM" id="SSF53756">
    <property type="entry name" value="UDP-Glycosyltransferase/glycogen phosphorylase"/>
    <property type="match status" value="1"/>
</dbReference>
<dbReference type="Pfam" id="PF13692">
    <property type="entry name" value="Glyco_trans_1_4"/>
    <property type="match status" value="1"/>
</dbReference>
<reference evidence="2" key="1">
    <citation type="journal article" date="2014" name="Int. J. Syst. Evol. Microbiol.">
        <title>Complete genome sequence of Corynebacterium casei LMG S-19264T (=DSM 44701T), isolated from a smear-ripened cheese.</title>
        <authorList>
            <consortium name="US DOE Joint Genome Institute (JGI-PGF)"/>
            <person name="Walter F."/>
            <person name="Albersmeier A."/>
            <person name="Kalinowski J."/>
            <person name="Ruckert C."/>
        </authorList>
    </citation>
    <scope>NUCLEOTIDE SEQUENCE</scope>
    <source>
        <strain evidence="2">CGMCC 1.3617</strain>
    </source>
</reference>
<keyword evidence="3" id="KW-1185">Reference proteome</keyword>
<evidence type="ECO:0000313" key="3">
    <source>
        <dbReference type="Proteomes" id="UP000661507"/>
    </source>
</evidence>
<name>A0A917P0A8_9PROT</name>
<dbReference type="InterPro" id="IPR008928">
    <property type="entry name" value="6-hairpin_glycosidase_sf"/>
</dbReference>
<sequence length="781" mass="84611">MKSSVSPLHRIAFLGNHPPRMCGLATFTGDLRSAVAGALPDAECFVLAMTESGASHAYPPEVWLQIPEHDTRAYCRAAEFLGEVNADILCVQHEYGIFGDRDGERVLTLLEGAAMPVVATLHTVLDHPTRGQFRVMEEVIRHAGRLVVMTERSQRILTSVHNVRADRITVIPHGIPDMPAETPPTGHKAEFDAVGRTVLLTFGLLSPGKGIEQAIRAMPAIVARRPDALYLVVGATHPNILRRDGEAHRDSLKRLAAELGVSDHVRFLDRFVDLPTLTRAIAAADIYLTPYLNEAQSVSGTLAYSFGMGKAVVSTPYWHAAELLAEGRGVLVPFTDPPAIAAAVVGLLADPDRLRAMRETAYTLGHDMRWSRIGERYRAVFDQARLEATRRARPQQLKATAKAGGAGVVASLRRGVSSQGGIVPPVNLAHLGQLLDATGLAQHATLAIINRAHGYCVDDNARGLILATQLTAGRAAPSPAGDLFGITAAFVQHAWDAAAGRFRNFMAYDRRWLEAAGSDDSHGRAVWAIGTVAAKAADASHRAWAYGLLERAAPPVLALTSQRAWAFALLGIVESLAARPEDLRLARLRTALAERLYDHLRGNRRPGWTWFEEVVSYDNARLPQALIAAGHQAGRPEWVALGIEALDWLCQAQTAEAGHFRPIGSEGFWRRDGERAVFDQQPLEAAATISACLEAWRVTGHDVWLTEAQRAFSWFLGDNDLGQPLYDARTGGCCDGLLCDRVNGNQGAESTLAFLMASTELRAALTATSLNLADGFVQVAE</sequence>
<protein>
    <submittedName>
        <fullName evidence="2">Glycosyl transferase</fullName>
    </submittedName>
</protein>